<accession>A0ABT1YNX5</accession>
<proteinExistence type="predicted"/>
<sequence>MAVFEDWNQKLKKTFENTSNKEVMTVTEAGNLFNLSKDKMKEYVVEKGLTKVKVMRSAHRYLLLKSEIEALLKTER</sequence>
<dbReference type="GO" id="GO:0003677">
    <property type="term" value="F:DNA binding"/>
    <property type="evidence" value="ECO:0007669"/>
    <property type="project" value="UniProtKB-KW"/>
</dbReference>
<dbReference type="RefSeq" id="WP_258216553.1">
    <property type="nucleotide sequence ID" value="NZ_JANQBD010000023.1"/>
</dbReference>
<evidence type="ECO:0000313" key="1">
    <source>
        <dbReference type="EMBL" id="MCR8634879.1"/>
    </source>
</evidence>
<keyword evidence="2" id="KW-1185">Reference proteome</keyword>
<protein>
    <submittedName>
        <fullName evidence="1">DNA-binding protein</fullName>
    </submittedName>
</protein>
<name>A0ABT1YNX5_9BACL</name>
<gene>
    <name evidence="1" type="ORF">NV381_27130</name>
</gene>
<dbReference type="Proteomes" id="UP001300012">
    <property type="component" value="Unassembled WGS sequence"/>
</dbReference>
<keyword evidence="1" id="KW-0238">DNA-binding</keyword>
<evidence type="ECO:0000313" key="2">
    <source>
        <dbReference type="Proteomes" id="UP001300012"/>
    </source>
</evidence>
<dbReference type="EMBL" id="JANQBD010000023">
    <property type="protein sequence ID" value="MCR8634879.1"/>
    <property type="molecule type" value="Genomic_DNA"/>
</dbReference>
<comment type="caution">
    <text evidence="1">The sequence shown here is derived from an EMBL/GenBank/DDBJ whole genome shotgun (WGS) entry which is preliminary data.</text>
</comment>
<reference evidence="1 2" key="1">
    <citation type="submission" date="2022-08" db="EMBL/GenBank/DDBJ databases">
        <title>Paenibacillus endoradicis sp. nov., Paenibacillus radicibacter sp. nov and Paenibacillus pararadicis sp. nov., three cold-adapted plant growth-promoting bacteria isolated from root of Larix gmelinii in Great Khingan.</title>
        <authorList>
            <person name="Xue H."/>
        </authorList>
    </citation>
    <scope>NUCLEOTIDE SEQUENCE [LARGE SCALE GENOMIC DNA]</scope>
    <source>
        <strain evidence="1 2">N5-1-1-5</strain>
    </source>
</reference>
<organism evidence="1 2">
    <name type="scientific">Paenibacillus radicis</name>
    <name type="common">ex Xue et al. 2023</name>
    <dbReference type="NCBI Taxonomy" id="2972489"/>
    <lineage>
        <taxon>Bacteria</taxon>
        <taxon>Bacillati</taxon>
        <taxon>Bacillota</taxon>
        <taxon>Bacilli</taxon>
        <taxon>Bacillales</taxon>
        <taxon>Paenibacillaceae</taxon>
        <taxon>Paenibacillus</taxon>
    </lineage>
</organism>